<dbReference type="PANTHER" id="PTHR10994">
    <property type="entry name" value="RETICULON"/>
    <property type="match status" value="1"/>
</dbReference>
<dbReference type="AlphaFoldDB" id="A0A9Q0J6E4"/>
<evidence type="ECO:0000256" key="3">
    <source>
        <dbReference type="ARBA" id="ARBA00022824"/>
    </source>
</evidence>
<dbReference type="GO" id="GO:0005789">
    <property type="term" value="C:endoplasmic reticulum membrane"/>
    <property type="evidence" value="ECO:0007669"/>
    <property type="project" value="UniProtKB-SubCell"/>
</dbReference>
<dbReference type="InterPro" id="IPR045064">
    <property type="entry name" value="Reticulon-like"/>
</dbReference>
<proteinExistence type="predicted"/>
<evidence type="ECO:0000256" key="7">
    <source>
        <dbReference type="SAM" id="MobiDB-lite"/>
    </source>
</evidence>
<keyword evidence="2 6" id="KW-0812">Transmembrane</keyword>
<keyword evidence="4 6" id="KW-1133">Transmembrane helix</keyword>
<feature type="transmembrane region" description="Helical" evidence="6">
    <location>
        <begin position="67"/>
        <end position="86"/>
    </location>
</feature>
<feature type="transmembrane region" description="Helical" evidence="6">
    <location>
        <begin position="93"/>
        <end position="111"/>
    </location>
</feature>
<reference evidence="9" key="1">
    <citation type="submission" date="2022-02" db="EMBL/GenBank/DDBJ databases">
        <authorList>
            <person name="Henning P.M."/>
            <person name="McCubbin A.G."/>
            <person name="Shore J.S."/>
        </authorList>
    </citation>
    <scope>NUCLEOTIDE SEQUENCE</scope>
    <source>
        <strain evidence="9">F60SS</strain>
        <tissue evidence="9">Leaves</tissue>
    </source>
</reference>
<dbReference type="EMBL" id="JAKUCV010005792">
    <property type="protein sequence ID" value="KAJ4829817.1"/>
    <property type="molecule type" value="Genomic_DNA"/>
</dbReference>
<evidence type="ECO:0000256" key="1">
    <source>
        <dbReference type="ARBA" id="ARBA00004477"/>
    </source>
</evidence>
<dbReference type="GO" id="GO:0009617">
    <property type="term" value="P:response to bacterium"/>
    <property type="evidence" value="ECO:0007669"/>
    <property type="project" value="InterPro"/>
</dbReference>
<gene>
    <name evidence="9" type="ORF">Tsubulata_025327</name>
</gene>
<comment type="caution">
    <text evidence="9">The sequence shown here is derived from an EMBL/GenBank/DDBJ whole genome shotgun (WGS) entry which is preliminary data.</text>
</comment>
<dbReference type="Pfam" id="PF02453">
    <property type="entry name" value="Reticulon"/>
    <property type="match status" value="1"/>
</dbReference>
<accession>A0A9Q0J6E4</accession>
<keyword evidence="5 6" id="KW-0472">Membrane</keyword>
<dbReference type="OrthoDB" id="567788at2759"/>
<reference evidence="9" key="2">
    <citation type="journal article" date="2023" name="Plants (Basel)">
        <title>Annotation of the Turnera subulata (Passifloraceae) Draft Genome Reveals the S-Locus Evolved after the Divergence of Turneroideae from Passifloroideae in a Stepwise Manner.</title>
        <authorList>
            <person name="Henning P.M."/>
            <person name="Roalson E.H."/>
            <person name="Mir W."/>
            <person name="McCubbin A.G."/>
            <person name="Shore J.S."/>
        </authorList>
    </citation>
    <scope>NUCLEOTIDE SEQUENCE</scope>
    <source>
        <strain evidence="9">F60SS</strain>
    </source>
</reference>
<evidence type="ECO:0000256" key="2">
    <source>
        <dbReference type="ARBA" id="ARBA00022692"/>
    </source>
</evidence>
<evidence type="ECO:0000313" key="10">
    <source>
        <dbReference type="Proteomes" id="UP001141552"/>
    </source>
</evidence>
<keyword evidence="10" id="KW-1185">Reference proteome</keyword>
<evidence type="ECO:0000256" key="5">
    <source>
        <dbReference type="ARBA" id="ARBA00023136"/>
    </source>
</evidence>
<evidence type="ECO:0000259" key="8">
    <source>
        <dbReference type="PROSITE" id="PS50845"/>
    </source>
</evidence>
<evidence type="ECO:0000313" key="9">
    <source>
        <dbReference type="EMBL" id="KAJ4829817.1"/>
    </source>
</evidence>
<organism evidence="9 10">
    <name type="scientific">Turnera subulata</name>
    <dbReference type="NCBI Taxonomy" id="218843"/>
    <lineage>
        <taxon>Eukaryota</taxon>
        <taxon>Viridiplantae</taxon>
        <taxon>Streptophyta</taxon>
        <taxon>Embryophyta</taxon>
        <taxon>Tracheophyta</taxon>
        <taxon>Spermatophyta</taxon>
        <taxon>Magnoliopsida</taxon>
        <taxon>eudicotyledons</taxon>
        <taxon>Gunneridae</taxon>
        <taxon>Pentapetalae</taxon>
        <taxon>rosids</taxon>
        <taxon>fabids</taxon>
        <taxon>Malpighiales</taxon>
        <taxon>Passifloraceae</taxon>
        <taxon>Turnera</taxon>
    </lineage>
</organism>
<name>A0A9Q0J6E4_9ROSI</name>
<feature type="domain" description="Reticulon" evidence="8">
    <location>
        <begin position="57"/>
        <end position="241"/>
    </location>
</feature>
<evidence type="ECO:0000256" key="4">
    <source>
        <dbReference type="ARBA" id="ARBA00022989"/>
    </source>
</evidence>
<feature type="transmembrane region" description="Helical" evidence="6">
    <location>
        <begin position="162"/>
        <end position="189"/>
    </location>
</feature>
<dbReference type="InterPro" id="IPR003388">
    <property type="entry name" value="Reticulon"/>
</dbReference>
<dbReference type="PROSITE" id="PS50845">
    <property type="entry name" value="RETICULON"/>
    <property type="match status" value="1"/>
</dbReference>
<dbReference type="PANTHER" id="PTHR10994:SF177">
    <property type="entry name" value="RETICULON-LIKE PROTEIN B15"/>
    <property type="match status" value="1"/>
</dbReference>
<evidence type="ECO:0000256" key="6">
    <source>
        <dbReference type="RuleBase" id="RU363132"/>
    </source>
</evidence>
<comment type="subcellular location">
    <subcellularLocation>
        <location evidence="1 6">Endoplasmic reticulum membrane</location>
        <topology evidence="1 6">Multi-pass membrane protein</topology>
    </subcellularLocation>
</comment>
<sequence>MSNNVEDFGSQLAKDDENKSSSSGSEIDDYIMLHNANKNRLFGRQKPLHLVLGGGKSADVLLWRNKRTSGCIFAGVTTIWFLFACAGYHLLSFLCHALILSLTTLFLWSNLASFLNVPPPDFPTVVVPEHVFVNLLLAVRSGLNQGVIIFRDVASGKDLKRFLSVIVSLWIISVVGSWFTFLSLFYLVFLMVLTGPMLYEKHEDHVDAYAEKAWIEIKKQYAVLDEKYLHKLPILAALKDQILKQH</sequence>
<protein>
    <recommendedName>
        <fullName evidence="6">Reticulon-like protein</fullName>
    </recommendedName>
</protein>
<feature type="region of interest" description="Disordered" evidence="7">
    <location>
        <begin position="1"/>
        <end position="24"/>
    </location>
</feature>
<keyword evidence="3 6" id="KW-0256">Endoplasmic reticulum</keyword>
<dbReference type="Proteomes" id="UP001141552">
    <property type="component" value="Unassembled WGS sequence"/>
</dbReference>